<accession>A0A815M197</accession>
<dbReference type="EMBL" id="CAJNOO010002897">
    <property type="protein sequence ID" value="CAF1305191.1"/>
    <property type="molecule type" value="Genomic_DNA"/>
</dbReference>
<evidence type="ECO:0000256" key="1">
    <source>
        <dbReference type="ARBA" id="ARBA00001968"/>
    </source>
</evidence>
<gene>
    <name evidence="4" type="ORF">RFH988_LOCUS29942</name>
    <name evidence="5" type="ORF">SEV965_LOCUS32152</name>
</gene>
<evidence type="ECO:0000313" key="4">
    <source>
        <dbReference type="EMBL" id="CAF1305191.1"/>
    </source>
</evidence>
<dbReference type="PANTHER" id="PTHR23080:SF143">
    <property type="entry name" value="SI:DKEY-56D12.4"/>
    <property type="match status" value="1"/>
</dbReference>
<keyword evidence="2" id="KW-0479">Metal-binding</keyword>
<name>A0A815M197_9BILA</name>
<protein>
    <recommendedName>
        <fullName evidence="3">DDE Tnp4 domain-containing protein</fullName>
    </recommendedName>
</protein>
<evidence type="ECO:0000313" key="6">
    <source>
        <dbReference type="Proteomes" id="UP000663889"/>
    </source>
</evidence>
<dbReference type="EMBL" id="CAJNOU010003930">
    <property type="protein sequence ID" value="CAF1417730.1"/>
    <property type="molecule type" value="Genomic_DNA"/>
</dbReference>
<dbReference type="Pfam" id="PF13359">
    <property type="entry name" value="DDE_Tnp_4"/>
    <property type="match status" value="1"/>
</dbReference>
<dbReference type="OrthoDB" id="6606022at2759"/>
<dbReference type="PANTHER" id="PTHR23080">
    <property type="entry name" value="THAP DOMAIN PROTEIN"/>
    <property type="match status" value="1"/>
</dbReference>
<feature type="domain" description="DDE Tnp4" evidence="3">
    <location>
        <begin position="36"/>
        <end position="191"/>
    </location>
</feature>
<dbReference type="Proteomes" id="UP000663889">
    <property type="component" value="Unassembled WGS sequence"/>
</dbReference>
<evidence type="ECO:0000313" key="5">
    <source>
        <dbReference type="EMBL" id="CAF1417730.1"/>
    </source>
</evidence>
<dbReference type="InterPro" id="IPR027806">
    <property type="entry name" value="HARBI1_dom"/>
</dbReference>
<comment type="caution">
    <text evidence="5">The sequence shown here is derived from an EMBL/GenBank/DDBJ whole genome shotgun (WGS) entry which is preliminary data.</text>
</comment>
<evidence type="ECO:0000256" key="2">
    <source>
        <dbReference type="ARBA" id="ARBA00022723"/>
    </source>
</evidence>
<organism evidence="5 6">
    <name type="scientific">Rotaria sordida</name>
    <dbReference type="NCBI Taxonomy" id="392033"/>
    <lineage>
        <taxon>Eukaryota</taxon>
        <taxon>Metazoa</taxon>
        <taxon>Spiralia</taxon>
        <taxon>Gnathifera</taxon>
        <taxon>Rotifera</taxon>
        <taxon>Eurotatoria</taxon>
        <taxon>Bdelloidea</taxon>
        <taxon>Philodinida</taxon>
        <taxon>Philodinidae</taxon>
        <taxon>Rotaria</taxon>
    </lineage>
</organism>
<dbReference type="GO" id="GO:0046872">
    <property type="term" value="F:metal ion binding"/>
    <property type="evidence" value="ECO:0007669"/>
    <property type="project" value="UniProtKB-KW"/>
</dbReference>
<proteinExistence type="predicted"/>
<reference evidence="5" key="1">
    <citation type="submission" date="2021-02" db="EMBL/GenBank/DDBJ databases">
        <authorList>
            <person name="Nowell W R."/>
        </authorList>
    </citation>
    <scope>NUCLEOTIDE SEQUENCE</scope>
</reference>
<dbReference type="Proteomes" id="UP000663882">
    <property type="component" value="Unassembled WGS sequence"/>
</dbReference>
<comment type="cofactor">
    <cofactor evidence="1">
        <name>a divalent metal cation</name>
        <dbReference type="ChEBI" id="CHEBI:60240"/>
    </cofactor>
</comment>
<evidence type="ECO:0000259" key="3">
    <source>
        <dbReference type="Pfam" id="PF13359"/>
    </source>
</evidence>
<sequence>MNILHSCIYQQLVSLPADIASSVSKHGPEEHHKLIVDSTFIAIPEPHDSNQRKAYYHAKSSTNYAIKVQIACDFNHHIVHVSECYHGSVHDITVLRQSGLLEYAEESVQIIADKGYIGEQYVITPKKKQRGRELTDDEKNFNRDINSARAAIENINQRLKTYAILGSVYRGAVDDLDKITKIIQVVAALCNLNMTKHPIRKYSS</sequence>
<dbReference type="AlphaFoldDB" id="A0A815M197"/>